<dbReference type="EMBL" id="BFAD01000002">
    <property type="protein sequence ID" value="GBE79307.1"/>
    <property type="molecule type" value="Genomic_DNA"/>
</dbReference>
<comment type="caution">
    <text evidence="2">The sequence shown here is derived from an EMBL/GenBank/DDBJ whole genome shotgun (WGS) entry which is preliminary data.</text>
</comment>
<protein>
    <submittedName>
        <fullName evidence="2">Uncharacterized protein</fullName>
    </submittedName>
</protein>
<reference evidence="2 3" key="1">
    <citation type="journal article" date="2018" name="Sci. Rep.">
        <title>Genome sequence of the cauliflower mushroom Sparassis crispa (Hanabiratake) and its association with beneficial usage.</title>
        <authorList>
            <person name="Kiyama R."/>
            <person name="Furutani Y."/>
            <person name="Kawaguchi K."/>
            <person name="Nakanishi T."/>
        </authorList>
    </citation>
    <scope>NUCLEOTIDE SEQUENCE [LARGE SCALE GENOMIC DNA]</scope>
</reference>
<accession>A0A401GAX8</accession>
<dbReference type="Proteomes" id="UP000287166">
    <property type="component" value="Unassembled WGS sequence"/>
</dbReference>
<feature type="region of interest" description="Disordered" evidence="1">
    <location>
        <begin position="1"/>
        <end position="60"/>
    </location>
</feature>
<evidence type="ECO:0000313" key="3">
    <source>
        <dbReference type="Proteomes" id="UP000287166"/>
    </source>
</evidence>
<organism evidence="2 3">
    <name type="scientific">Sparassis crispa</name>
    <dbReference type="NCBI Taxonomy" id="139825"/>
    <lineage>
        <taxon>Eukaryota</taxon>
        <taxon>Fungi</taxon>
        <taxon>Dikarya</taxon>
        <taxon>Basidiomycota</taxon>
        <taxon>Agaricomycotina</taxon>
        <taxon>Agaricomycetes</taxon>
        <taxon>Polyporales</taxon>
        <taxon>Sparassidaceae</taxon>
        <taxon>Sparassis</taxon>
    </lineage>
</organism>
<dbReference type="RefSeq" id="XP_027610220.1">
    <property type="nucleotide sequence ID" value="XM_027754419.1"/>
</dbReference>
<dbReference type="AlphaFoldDB" id="A0A401GAX8"/>
<gene>
    <name evidence="2" type="ORF">SCP_0205050</name>
</gene>
<feature type="region of interest" description="Disordered" evidence="1">
    <location>
        <begin position="155"/>
        <end position="189"/>
    </location>
</feature>
<sequence length="189" mass="20577">MSKAGGLGEPGEVHMRLDASARGTQVDDDGRSARRRDGRSRSAGAMPDMAGIERRGDWGGRWGAARARGEELSTDCGVEVTSCRRVAGGIAGGRRARWRGFDAERKDSAQVWDWKMRSFSELRRIAGPEGPEELRSLKAGEAYLRVEAGAGVEGPRKQLGVRTPWNGGSQWRVDGGRVPRIVRSESRSS</sequence>
<proteinExistence type="predicted"/>
<name>A0A401GAX8_9APHY</name>
<feature type="compositionally biased region" description="Basic and acidic residues" evidence="1">
    <location>
        <begin position="174"/>
        <end position="189"/>
    </location>
</feature>
<evidence type="ECO:0000256" key="1">
    <source>
        <dbReference type="SAM" id="MobiDB-lite"/>
    </source>
</evidence>
<dbReference type="InParanoid" id="A0A401GAX8"/>
<dbReference type="GeneID" id="38776224"/>
<keyword evidence="3" id="KW-1185">Reference proteome</keyword>
<evidence type="ECO:0000313" key="2">
    <source>
        <dbReference type="EMBL" id="GBE79307.1"/>
    </source>
</evidence>